<dbReference type="OrthoDB" id="335726at2"/>
<dbReference type="AlphaFoldDB" id="A0A1H2FG99"/>
<reference evidence="4" key="1">
    <citation type="submission" date="2016-10" db="EMBL/GenBank/DDBJ databases">
        <authorList>
            <person name="Varghese N."/>
            <person name="Submissions S."/>
        </authorList>
    </citation>
    <scope>NUCLEOTIDE SEQUENCE [LARGE SCALE GENOMIC DNA]</scope>
    <source>
        <strain evidence="4">DSM 17875</strain>
    </source>
</reference>
<dbReference type="PANTHER" id="PTHR43477:SF1">
    <property type="entry name" value="DIHYDROANTICAPSIN 7-DEHYDROGENASE"/>
    <property type="match status" value="1"/>
</dbReference>
<name>A0A1H2FG99_9PSED</name>
<dbReference type="Gene3D" id="3.40.50.720">
    <property type="entry name" value="NAD(P)-binding Rossmann-like Domain"/>
    <property type="match status" value="1"/>
</dbReference>
<dbReference type="CDD" id="cd05233">
    <property type="entry name" value="SDR_c"/>
    <property type="match status" value="1"/>
</dbReference>
<proteinExistence type="inferred from homology"/>
<dbReference type="InterPro" id="IPR051122">
    <property type="entry name" value="SDR_DHRS6-like"/>
</dbReference>
<protein>
    <submittedName>
        <fullName evidence="3">NAD(P)-dependent dehydrogenase, short-chain alcohol dehydrogenase family</fullName>
    </submittedName>
</protein>
<comment type="similarity">
    <text evidence="1">Belongs to the short-chain dehydrogenases/reductases (SDR) family.</text>
</comment>
<evidence type="ECO:0000313" key="3">
    <source>
        <dbReference type="EMBL" id="SDU05968.1"/>
    </source>
</evidence>
<evidence type="ECO:0000256" key="2">
    <source>
        <dbReference type="ARBA" id="ARBA00023002"/>
    </source>
</evidence>
<dbReference type="GO" id="GO:0016491">
    <property type="term" value="F:oxidoreductase activity"/>
    <property type="evidence" value="ECO:0007669"/>
    <property type="project" value="UniProtKB-KW"/>
</dbReference>
<keyword evidence="4" id="KW-1185">Reference proteome</keyword>
<evidence type="ECO:0000256" key="1">
    <source>
        <dbReference type="ARBA" id="ARBA00006484"/>
    </source>
</evidence>
<dbReference type="InterPro" id="IPR036291">
    <property type="entry name" value="NAD(P)-bd_dom_sf"/>
</dbReference>
<evidence type="ECO:0000313" key="4">
    <source>
        <dbReference type="Proteomes" id="UP000243232"/>
    </source>
</evidence>
<sequence>MDSEFADRLVVITGASSGIGLALTAQLLQQGARVLGMARHVRGSQTLQALLQSYPQQLLLQAGDVTRSADLAMLRQRAVQLGGVDYLVACAGHAELAGSLDQAAFDRQWAVNGAGALNTLAALRGALGSNSSVVFLGSFLSQASFPGLAAHSAGKAALITQVRSLAVEFAPLDVRINLVSPGPTATALWDGLGLAEGELEQLAGQLGRRLLPGHFVDAAAVAQVIAFQLSQGARGVYGQDWVVDNGYSLRQGHGAA</sequence>
<dbReference type="RefSeq" id="WP_090193918.1">
    <property type="nucleotide sequence ID" value="NZ_LT629785.1"/>
</dbReference>
<gene>
    <name evidence="3" type="ORF">SAMN05216296_1542</name>
</gene>
<dbReference type="EMBL" id="LT629785">
    <property type="protein sequence ID" value="SDU05968.1"/>
    <property type="molecule type" value="Genomic_DNA"/>
</dbReference>
<dbReference type="STRING" id="364197.SAMN05216296_1542"/>
<keyword evidence="2" id="KW-0560">Oxidoreductase</keyword>
<dbReference type="InterPro" id="IPR002347">
    <property type="entry name" value="SDR_fam"/>
</dbReference>
<organism evidence="3 4">
    <name type="scientific">Pseudomonas pohangensis</name>
    <dbReference type="NCBI Taxonomy" id="364197"/>
    <lineage>
        <taxon>Bacteria</taxon>
        <taxon>Pseudomonadati</taxon>
        <taxon>Pseudomonadota</taxon>
        <taxon>Gammaproteobacteria</taxon>
        <taxon>Pseudomonadales</taxon>
        <taxon>Pseudomonadaceae</taxon>
        <taxon>Pseudomonas</taxon>
    </lineage>
</organism>
<dbReference type="SUPFAM" id="SSF51735">
    <property type="entry name" value="NAD(P)-binding Rossmann-fold domains"/>
    <property type="match status" value="1"/>
</dbReference>
<dbReference type="Proteomes" id="UP000243232">
    <property type="component" value="Chromosome I"/>
</dbReference>
<dbReference type="PANTHER" id="PTHR43477">
    <property type="entry name" value="DIHYDROANTICAPSIN 7-DEHYDROGENASE"/>
    <property type="match status" value="1"/>
</dbReference>
<dbReference type="Pfam" id="PF13561">
    <property type="entry name" value="adh_short_C2"/>
    <property type="match status" value="1"/>
</dbReference>
<dbReference type="PRINTS" id="PR00081">
    <property type="entry name" value="GDHRDH"/>
</dbReference>
<accession>A0A1H2FG99</accession>